<dbReference type="AlphaFoldDB" id="A0A4C1TB82"/>
<evidence type="ECO:0000313" key="1">
    <source>
        <dbReference type="EMBL" id="GBP11436.1"/>
    </source>
</evidence>
<protein>
    <submittedName>
        <fullName evidence="1">Uncharacterized protein</fullName>
    </submittedName>
</protein>
<comment type="caution">
    <text evidence="1">The sequence shown here is derived from an EMBL/GenBank/DDBJ whole genome shotgun (WGS) entry which is preliminary data.</text>
</comment>
<sequence>MCVQSSYVYKELTYFMCALLENASSVLHFCVYPAVCDDLQSAKTEGLGPSDPSRWQRAARAPLMAVVVDESASIQTNGLTC</sequence>
<evidence type="ECO:0000313" key="2">
    <source>
        <dbReference type="Proteomes" id="UP000299102"/>
    </source>
</evidence>
<keyword evidence="2" id="KW-1185">Reference proteome</keyword>
<name>A0A4C1TB82_EUMVA</name>
<dbReference type="EMBL" id="BGZK01000046">
    <property type="protein sequence ID" value="GBP11436.1"/>
    <property type="molecule type" value="Genomic_DNA"/>
</dbReference>
<reference evidence="1 2" key="1">
    <citation type="journal article" date="2019" name="Commun. Biol.">
        <title>The bagworm genome reveals a unique fibroin gene that provides high tensile strength.</title>
        <authorList>
            <person name="Kono N."/>
            <person name="Nakamura H."/>
            <person name="Ohtoshi R."/>
            <person name="Tomita M."/>
            <person name="Numata K."/>
            <person name="Arakawa K."/>
        </authorList>
    </citation>
    <scope>NUCLEOTIDE SEQUENCE [LARGE SCALE GENOMIC DNA]</scope>
</reference>
<organism evidence="1 2">
    <name type="scientific">Eumeta variegata</name>
    <name type="common">Bagworm moth</name>
    <name type="synonym">Eumeta japonica</name>
    <dbReference type="NCBI Taxonomy" id="151549"/>
    <lineage>
        <taxon>Eukaryota</taxon>
        <taxon>Metazoa</taxon>
        <taxon>Ecdysozoa</taxon>
        <taxon>Arthropoda</taxon>
        <taxon>Hexapoda</taxon>
        <taxon>Insecta</taxon>
        <taxon>Pterygota</taxon>
        <taxon>Neoptera</taxon>
        <taxon>Endopterygota</taxon>
        <taxon>Lepidoptera</taxon>
        <taxon>Glossata</taxon>
        <taxon>Ditrysia</taxon>
        <taxon>Tineoidea</taxon>
        <taxon>Psychidae</taxon>
        <taxon>Oiketicinae</taxon>
        <taxon>Eumeta</taxon>
    </lineage>
</organism>
<accession>A0A4C1TB82</accession>
<proteinExistence type="predicted"/>
<gene>
    <name evidence="1" type="ORF">EVAR_92939_1</name>
</gene>
<dbReference type="Proteomes" id="UP000299102">
    <property type="component" value="Unassembled WGS sequence"/>
</dbReference>